<dbReference type="EMBL" id="LXQA011378901">
    <property type="protein sequence ID" value="MCI95189.1"/>
    <property type="molecule type" value="Genomic_DNA"/>
</dbReference>
<protein>
    <submittedName>
        <fullName evidence="1">Uncharacterized protein</fullName>
    </submittedName>
</protein>
<dbReference type="AlphaFoldDB" id="A0A392W613"/>
<dbReference type="Proteomes" id="UP000265520">
    <property type="component" value="Unassembled WGS sequence"/>
</dbReference>
<proteinExistence type="predicted"/>
<comment type="caution">
    <text evidence="1">The sequence shown here is derived from an EMBL/GenBank/DDBJ whole genome shotgun (WGS) entry which is preliminary data.</text>
</comment>
<evidence type="ECO:0000313" key="1">
    <source>
        <dbReference type="EMBL" id="MCI95189.1"/>
    </source>
</evidence>
<sequence>IMNTRTSAADHRLAQILAATPPHRLFSGGGATVTET</sequence>
<organism evidence="1 2">
    <name type="scientific">Trifolium medium</name>
    <dbReference type="NCBI Taxonomy" id="97028"/>
    <lineage>
        <taxon>Eukaryota</taxon>
        <taxon>Viridiplantae</taxon>
        <taxon>Streptophyta</taxon>
        <taxon>Embryophyta</taxon>
        <taxon>Tracheophyta</taxon>
        <taxon>Spermatophyta</taxon>
        <taxon>Magnoliopsida</taxon>
        <taxon>eudicotyledons</taxon>
        <taxon>Gunneridae</taxon>
        <taxon>Pentapetalae</taxon>
        <taxon>rosids</taxon>
        <taxon>fabids</taxon>
        <taxon>Fabales</taxon>
        <taxon>Fabaceae</taxon>
        <taxon>Papilionoideae</taxon>
        <taxon>50 kb inversion clade</taxon>
        <taxon>NPAAA clade</taxon>
        <taxon>Hologalegina</taxon>
        <taxon>IRL clade</taxon>
        <taxon>Trifolieae</taxon>
        <taxon>Trifolium</taxon>
    </lineage>
</organism>
<accession>A0A392W613</accession>
<feature type="non-terminal residue" evidence="1">
    <location>
        <position position="1"/>
    </location>
</feature>
<reference evidence="1 2" key="1">
    <citation type="journal article" date="2018" name="Front. Plant Sci.">
        <title>Red Clover (Trifolium pratense) and Zigzag Clover (T. medium) - A Picture of Genomic Similarities and Differences.</title>
        <authorList>
            <person name="Dluhosova J."/>
            <person name="Istvanek J."/>
            <person name="Nedelnik J."/>
            <person name="Repkova J."/>
        </authorList>
    </citation>
    <scope>NUCLEOTIDE SEQUENCE [LARGE SCALE GENOMIC DNA]</scope>
    <source>
        <strain evidence="2">cv. 10/8</strain>
        <tissue evidence="1">Leaf</tissue>
    </source>
</reference>
<name>A0A392W613_9FABA</name>
<keyword evidence="2" id="KW-1185">Reference proteome</keyword>
<evidence type="ECO:0000313" key="2">
    <source>
        <dbReference type="Proteomes" id="UP000265520"/>
    </source>
</evidence>